<organism evidence="1">
    <name type="scientific">marine sediment metagenome</name>
    <dbReference type="NCBI Taxonomy" id="412755"/>
    <lineage>
        <taxon>unclassified sequences</taxon>
        <taxon>metagenomes</taxon>
        <taxon>ecological metagenomes</taxon>
    </lineage>
</organism>
<evidence type="ECO:0000313" key="1">
    <source>
        <dbReference type="EMBL" id="GAG95970.1"/>
    </source>
</evidence>
<reference evidence="1" key="1">
    <citation type="journal article" date="2014" name="Front. Microbiol.">
        <title>High frequency of phylogenetically diverse reductive dehalogenase-homologous genes in deep subseafloor sedimentary metagenomes.</title>
        <authorList>
            <person name="Kawai M."/>
            <person name="Futagami T."/>
            <person name="Toyoda A."/>
            <person name="Takaki Y."/>
            <person name="Nishi S."/>
            <person name="Hori S."/>
            <person name="Arai W."/>
            <person name="Tsubouchi T."/>
            <person name="Morono Y."/>
            <person name="Uchiyama I."/>
            <person name="Ito T."/>
            <person name="Fujiyama A."/>
            <person name="Inagaki F."/>
            <person name="Takami H."/>
        </authorList>
    </citation>
    <scope>NUCLEOTIDE SEQUENCE</scope>
    <source>
        <strain evidence="1">Expedition CK06-06</strain>
    </source>
</reference>
<dbReference type="EMBL" id="BART01025038">
    <property type="protein sequence ID" value="GAG95970.1"/>
    <property type="molecule type" value="Genomic_DNA"/>
</dbReference>
<accession>X1BLX5</accession>
<proteinExistence type="predicted"/>
<sequence length="52" mass="6239">MTKVELRKEQKEKYKEMDTEDIIKEVQMRNPNVMKQDIINASIWIKKQSKGS</sequence>
<gene>
    <name evidence="1" type="ORF">S01H4_45037</name>
</gene>
<comment type="caution">
    <text evidence="1">The sequence shown here is derived from an EMBL/GenBank/DDBJ whole genome shotgun (WGS) entry which is preliminary data.</text>
</comment>
<name>X1BLX5_9ZZZZ</name>
<dbReference type="AlphaFoldDB" id="X1BLX5"/>
<protein>
    <submittedName>
        <fullName evidence="1">Uncharacterized protein</fullName>
    </submittedName>
</protein>